<dbReference type="CDD" id="cd17536">
    <property type="entry name" value="REC_YesN-like"/>
    <property type="match status" value="1"/>
</dbReference>
<dbReference type="InterPro" id="IPR009057">
    <property type="entry name" value="Homeodomain-like_sf"/>
</dbReference>
<keyword evidence="9" id="KW-1185">Reference proteome</keyword>
<dbReference type="PANTHER" id="PTHR43280:SF10">
    <property type="entry name" value="REGULATORY PROTEIN POCR"/>
    <property type="match status" value="1"/>
</dbReference>
<dbReference type="PROSITE" id="PS50110">
    <property type="entry name" value="RESPONSE_REGULATORY"/>
    <property type="match status" value="1"/>
</dbReference>
<feature type="domain" description="HTH araC/xylS-type" evidence="6">
    <location>
        <begin position="163"/>
        <end position="261"/>
    </location>
</feature>
<dbReference type="PRINTS" id="PR00032">
    <property type="entry name" value="HTHARAC"/>
</dbReference>
<feature type="domain" description="Response regulatory" evidence="7">
    <location>
        <begin position="3"/>
        <end position="119"/>
    </location>
</feature>
<evidence type="ECO:0000313" key="8">
    <source>
        <dbReference type="EMBL" id="MVO98251.1"/>
    </source>
</evidence>
<dbReference type="InterPro" id="IPR001789">
    <property type="entry name" value="Sig_transdc_resp-reg_receiver"/>
</dbReference>
<dbReference type="InterPro" id="IPR018062">
    <property type="entry name" value="HTH_AraC-typ_CS"/>
</dbReference>
<gene>
    <name evidence="8" type="ORF">EDM21_01635</name>
</gene>
<evidence type="ECO:0000256" key="1">
    <source>
        <dbReference type="ARBA" id="ARBA00023015"/>
    </source>
</evidence>
<feature type="modified residue" description="4-aspartylphosphate" evidence="4">
    <location>
        <position position="54"/>
    </location>
</feature>
<keyword evidence="4" id="KW-0597">Phosphoprotein</keyword>
<dbReference type="Gene3D" id="3.40.50.2300">
    <property type="match status" value="1"/>
</dbReference>
<dbReference type="SMART" id="SM00342">
    <property type="entry name" value="HTH_ARAC"/>
    <property type="match status" value="1"/>
</dbReference>
<dbReference type="Pfam" id="PF12833">
    <property type="entry name" value="HTH_18"/>
    <property type="match status" value="1"/>
</dbReference>
<dbReference type="InterPro" id="IPR011006">
    <property type="entry name" value="CheY-like_superfamily"/>
</dbReference>
<feature type="compositionally biased region" description="Low complexity" evidence="5">
    <location>
        <begin position="124"/>
        <end position="136"/>
    </location>
</feature>
<dbReference type="PANTHER" id="PTHR43280">
    <property type="entry name" value="ARAC-FAMILY TRANSCRIPTIONAL REGULATOR"/>
    <property type="match status" value="1"/>
</dbReference>
<evidence type="ECO:0000256" key="4">
    <source>
        <dbReference type="PROSITE-ProRule" id="PRU00169"/>
    </source>
</evidence>
<dbReference type="SUPFAM" id="SSF52172">
    <property type="entry name" value="CheY-like"/>
    <property type="match status" value="1"/>
</dbReference>
<proteinExistence type="predicted"/>
<evidence type="ECO:0000256" key="2">
    <source>
        <dbReference type="ARBA" id="ARBA00023125"/>
    </source>
</evidence>
<evidence type="ECO:0000259" key="7">
    <source>
        <dbReference type="PROSITE" id="PS50110"/>
    </source>
</evidence>
<feature type="region of interest" description="Disordered" evidence="5">
    <location>
        <begin position="123"/>
        <end position="157"/>
    </location>
</feature>
<dbReference type="SUPFAM" id="SSF46689">
    <property type="entry name" value="Homeodomain-like"/>
    <property type="match status" value="2"/>
</dbReference>
<dbReference type="PROSITE" id="PS00041">
    <property type="entry name" value="HTH_ARAC_FAMILY_1"/>
    <property type="match status" value="1"/>
</dbReference>
<evidence type="ECO:0000313" key="9">
    <source>
        <dbReference type="Proteomes" id="UP000490800"/>
    </source>
</evidence>
<dbReference type="InterPro" id="IPR020449">
    <property type="entry name" value="Tscrpt_reg_AraC-type_HTH"/>
</dbReference>
<name>A0A7X3JXQ4_9BACL</name>
<evidence type="ECO:0000256" key="5">
    <source>
        <dbReference type="SAM" id="MobiDB-lite"/>
    </source>
</evidence>
<dbReference type="OrthoDB" id="9794370at2"/>
<sequence length="265" mass="30681">MLRMLVADDDQNERDGIRYLIEKHRLPMDIAEAKNGKQALAMLQEMQFDVLLTDIRMPFMDGLQLAQEARGLKPDLRIIILSGHGEFEYARRAITLQVKHYLLKPIEPEEFLDVMRLLATDFEPQSNRPQPSQPQSVKRYTASAGEDTEASGAEEAHRKRAVHEVIRLIEQQFDRDLSLDQLARHVHLSGSYLSHIFKRTTGQSIVKYINQLRMEKAQELLNQNNYKIVDVCRMVGFADMSYFGVMFKNHFGMTPAQYREKVRSS</sequence>
<dbReference type="RefSeq" id="WP_157332283.1">
    <property type="nucleotide sequence ID" value="NZ_RHLK01000001.1"/>
</dbReference>
<organism evidence="8 9">
    <name type="scientific">Paenibacillus lutrae</name>
    <dbReference type="NCBI Taxonomy" id="2078573"/>
    <lineage>
        <taxon>Bacteria</taxon>
        <taxon>Bacillati</taxon>
        <taxon>Bacillota</taxon>
        <taxon>Bacilli</taxon>
        <taxon>Bacillales</taxon>
        <taxon>Paenibacillaceae</taxon>
        <taxon>Paenibacillus</taxon>
    </lineage>
</organism>
<protein>
    <submittedName>
        <fullName evidence="8">Response regulator</fullName>
    </submittedName>
</protein>
<dbReference type="SMART" id="SM00448">
    <property type="entry name" value="REC"/>
    <property type="match status" value="1"/>
</dbReference>
<evidence type="ECO:0000256" key="3">
    <source>
        <dbReference type="ARBA" id="ARBA00023163"/>
    </source>
</evidence>
<keyword evidence="2" id="KW-0238">DNA-binding</keyword>
<dbReference type="EMBL" id="RHLK01000001">
    <property type="protein sequence ID" value="MVO98251.1"/>
    <property type="molecule type" value="Genomic_DNA"/>
</dbReference>
<evidence type="ECO:0000259" key="6">
    <source>
        <dbReference type="PROSITE" id="PS01124"/>
    </source>
</evidence>
<dbReference type="Gene3D" id="1.10.10.60">
    <property type="entry name" value="Homeodomain-like"/>
    <property type="match status" value="2"/>
</dbReference>
<comment type="caution">
    <text evidence="8">The sequence shown here is derived from an EMBL/GenBank/DDBJ whole genome shotgun (WGS) entry which is preliminary data.</text>
</comment>
<keyword evidence="1" id="KW-0805">Transcription regulation</keyword>
<dbReference type="InterPro" id="IPR018060">
    <property type="entry name" value="HTH_AraC"/>
</dbReference>
<reference evidence="8 9" key="1">
    <citation type="journal article" date="2019" name="Microorganisms">
        <title>Paenibacillus lutrae sp. nov., A Chitinolytic Species Isolated from A River Otter in Castril Natural Park, Granada, Spain.</title>
        <authorList>
            <person name="Rodriguez M."/>
            <person name="Reina J.C."/>
            <person name="Bejar V."/>
            <person name="Llamas I."/>
        </authorList>
    </citation>
    <scope>NUCLEOTIDE SEQUENCE [LARGE SCALE GENOMIC DNA]</scope>
    <source>
        <strain evidence="8 9">N10</strain>
    </source>
</reference>
<dbReference type="Pfam" id="PF00072">
    <property type="entry name" value="Response_reg"/>
    <property type="match status" value="1"/>
</dbReference>
<dbReference type="GO" id="GO:0043565">
    <property type="term" value="F:sequence-specific DNA binding"/>
    <property type="evidence" value="ECO:0007669"/>
    <property type="project" value="InterPro"/>
</dbReference>
<accession>A0A7X3JXQ4</accession>
<dbReference type="AlphaFoldDB" id="A0A7X3JXQ4"/>
<dbReference type="PROSITE" id="PS01124">
    <property type="entry name" value="HTH_ARAC_FAMILY_2"/>
    <property type="match status" value="1"/>
</dbReference>
<keyword evidence="3" id="KW-0804">Transcription</keyword>
<dbReference type="GO" id="GO:0003700">
    <property type="term" value="F:DNA-binding transcription factor activity"/>
    <property type="evidence" value="ECO:0007669"/>
    <property type="project" value="InterPro"/>
</dbReference>
<dbReference type="GO" id="GO:0000160">
    <property type="term" value="P:phosphorelay signal transduction system"/>
    <property type="evidence" value="ECO:0007669"/>
    <property type="project" value="InterPro"/>
</dbReference>
<dbReference type="Proteomes" id="UP000490800">
    <property type="component" value="Unassembled WGS sequence"/>
</dbReference>